<dbReference type="GO" id="GO:0019354">
    <property type="term" value="P:siroheme biosynthetic process"/>
    <property type="evidence" value="ECO:0007669"/>
    <property type="project" value="UniProtKB-UniPathway"/>
</dbReference>
<evidence type="ECO:0000256" key="6">
    <source>
        <dbReference type="ARBA" id="ARBA00047561"/>
    </source>
</evidence>
<keyword evidence="4" id="KW-0520">NAD</keyword>
<dbReference type="HOGENOM" id="CLU_011276_8_1_11"/>
<evidence type="ECO:0000313" key="9">
    <source>
        <dbReference type="Proteomes" id="UP000002026"/>
    </source>
</evidence>
<name>C7N5K8_SLAHD</name>
<dbReference type="PANTHER" id="PTHR35330">
    <property type="entry name" value="SIROHEME BIOSYNTHESIS PROTEIN MET8"/>
    <property type="match status" value="1"/>
</dbReference>
<dbReference type="InterPro" id="IPR042518">
    <property type="entry name" value="SirC_C"/>
</dbReference>
<dbReference type="PANTHER" id="PTHR35330:SF1">
    <property type="entry name" value="SIROHEME BIOSYNTHESIS PROTEIN MET8"/>
    <property type="match status" value="1"/>
</dbReference>
<evidence type="ECO:0000313" key="8">
    <source>
        <dbReference type="EMBL" id="ACV22193.1"/>
    </source>
</evidence>
<dbReference type="AlphaFoldDB" id="C7N5K8"/>
<protein>
    <recommendedName>
        <fullName evidence="2">precorrin-2 dehydrogenase</fullName>
        <ecNumber evidence="2">1.3.1.76</ecNumber>
    </recommendedName>
</protein>
<dbReference type="Pfam" id="PF13241">
    <property type="entry name" value="NAD_binding_7"/>
    <property type="match status" value="1"/>
</dbReference>
<evidence type="ECO:0000256" key="4">
    <source>
        <dbReference type="ARBA" id="ARBA00023027"/>
    </source>
</evidence>
<dbReference type="Proteomes" id="UP000002026">
    <property type="component" value="Chromosome"/>
</dbReference>
<evidence type="ECO:0000256" key="5">
    <source>
        <dbReference type="ARBA" id="ARBA00023244"/>
    </source>
</evidence>
<dbReference type="Gene3D" id="1.10.8.610">
    <property type="entry name" value="SirC, precorrin-2 dehydrogenase, C-terminal helical domain-like"/>
    <property type="match status" value="1"/>
</dbReference>
<dbReference type="eggNOG" id="COG1648">
    <property type="taxonomic scope" value="Bacteria"/>
</dbReference>
<evidence type="ECO:0000256" key="3">
    <source>
        <dbReference type="ARBA" id="ARBA00023002"/>
    </source>
</evidence>
<dbReference type="NCBIfam" id="TIGR01470">
    <property type="entry name" value="cysG_Nterm"/>
    <property type="match status" value="1"/>
</dbReference>
<feature type="domain" description="Siroheme synthase central" evidence="7">
    <location>
        <begin position="144"/>
        <end position="171"/>
    </location>
</feature>
<dbReference type="STRING" id="471855.Shel_11590"/>
<dbReference type="GO" id="GO:0004325">
    <property type="term" value="F:ferrochelatase activity"/>
    <property type="evidence" value="ECO:0007669"/>
    <property type="project" value="InterPro"/>
</dbReference>
<dbReference type="InterPro" id="IPR036291">
    <property type="entry name" value="NAD(P)-bd_dom_sf"/>
</dbReference>
<evidence type="ECO:0000256" key="1">
    <source>
        <dbReference type="ARBA" id="ARBA00005010"/>
    </source>
</evidence>
<reference evidence="8 9" key="1">
    <citation type="journal article" date="2009" name="Stand. Genomic Sci.">
        <title>Complete genome sequence of Slackia heliotrinireducens type strain (RHS 1).</title>
        <authorList>
            <person name="Pukall R."/>
            <person name="Lapidus A."/>
            <person name="Nolan M."/>
            <person name="Copeland A."/>
            <person name="Glavina Del Rio T."/>
            <person name="Lucas S."/>
            <person name="Chen F."/>
            <person name="Tice H."/>
            <person name="Cheng J.F."/>
            <person name="Chertkov O."/>
            <person name="Bruce D."/>
            <person name="Goodwin L."/>
            <person name="Kuske C."/>
            <person name="Brettin T."/>
            <person name="Detter J.C."/>
            <person name="Han C."/>
            <person name="Pitluck S."/>
            <person name="Pati A."/>
            <person name="Mavrommatis K."/>
            <person name="Ivanova N."/>
            <person name="Ovchinnikova G."/>
            <person name="Chen A."/>
            <person name="Palaniappan K."/>
            <person name="Schneider S."/>
            <person name="Rohde M."/>
            <person name="Chain P."/>
            <person name="D'haeseleer P."/>
            <person name="Goker M."/>
            <person name="Bristow J."/>
            <person name="Eisen J.A."/>
            <person name="Markowitz V."/>
            <person name="Kyrpides N.C."/>
            <person name="Klenk H.P."/>
            <person name="Hugenholtz P."/>
        </authorList>
    </citation>
    <scope>NUCLEOTIDE SEQUENCE [LARGE SCALE GENOMIC DNA]</scope>
    <source>
        <strain evidence="9">ATCC 29202 / DSM 20476 / NCTC 11029 / RHS 1</strain>
    </source>
</reference>
<dbReference type="KEGG" id="shi:Shel_11590"/>
<keyword evidence="9" id="KW-1185">Reference proteome</keyword>
<gene>
    <name evidence="8" type="ordered locus">Shel_11590</name>
</gene>
<dbReference type="Gene3D" id="3.40.50.720">
    <property type="entry name" value="NAD(P)-binding Rossmann-like Domain"/>
    <property type="match status" value="1"/>
</dbReference>
<dbReference type="GO" id="GO:0043115">
    <property type="term" value="F:precorrin-2 dehydrogenase activity"/>
    <property type="evidence" value="ECO:0007669"/>
    <property type="project" value="UniProtKB-EC"/>
</dbReference>
<evidence type="ECO:0000256" key="2">
    <source>
        <dbReference type="ARBA" id="ARBA00012400"/>
    </source>
</evidence>
<keyword evidence="5" id="KW-0627">Porphyrin biosynthesis</keyword>
<dbReference type="EC" id="1.3.1.76" evidence="2"/>
<dbReference type="InterPro" id="IPR028161">
    <property type="entry name" value="Met8-like"/>
</dbReference>
<proteinExistence type="predicted"/>
<comment type="pathway">
    <text evidence="1">Porphyrin-containing compound metabolism; siroheme biosynthesis; sirohydrochlorin from precorrin-2: step 1/1.</text>
</comment>
<sequence length="246" mass="26882">MRLAKEKRTMTKPSLNISQKEATQDFAPYPLFIYLEELDVVVIGAGRVAERKIETLLDCGATVTAIAPKATQTVLKLAEEGRISYIQRCYKHGDLEGAILAVVATDNTPVNEAAYAEAVERHMLVNVVDVPHLCNCIVPSIMRRGKLQVAVSTAGAAPTVAKKIRRRLEEQYPAYWEDYVDLLGDVRNLVKAHVPGPASIRTPLYEAVSAAGLEDRIKNGETISAVEVFETIVMPLAKDLGIEVAA</sequence>
<dbReference type="Pfam" id="PF14824">
    <property type="entry name" value="Sirohm_synth_M"/>
    <property type="match status" value="1"/>
</dbReference>
<dbReference type="UniPathway" id="UPA00262">
    <property type="reaction ID" value="UER00222"/>
</dbReference>
<dbReference type="SUPFAM" id="SSF51735">
    <property type="entry name" value="NAD(P)-binding Rossmann-fold domains"/>
    <property type="match status" value="1"/>
</dbReference>
<accession>C7N5K8</accession>
<evidence type="ECO:0000259" key="7">
    <source>
        <dbReference type="Pfam" id="PF14824"/>
    </source>
</evidence>
<organism evidence="8 9">
    <name type="scientific">Slackia heliotrinireducens (strain ATCC 29202 / DSM 20476 / NCTC 11029 / RHS 1)</name>
    <name type="common">Peptococcus heliotrinreducens</name>
    <dbReference type="NCBI Taxonomy" id="471855"/>
    <lineage>
        <taxon>Bacteria</taxon>
        <taxon>Bacillati</taxon>
        <taxon>Actinomycetota</taxon>
        <taxon>Coriobacteriia</taxon>
        <taxon>Eggerthellales</taxon>
        <taxon>Eggerthellaceae</taxon>
        <taxon>Slackia</taxon>
    </lineage>
</organism>
<dbReference type="InterPro" id="IPR028281">
    <property type="entry name" value="Sirohaem_synthase_central"/>
</dbReference>
<comment type="catalytic activity">
    <reaction evidence="6">
        <text>precorrin-2 + NAD(+) = sirohydrochlorin + NADH + 2 H(+)</text>
        <dbReference type="Rhea" id="RHEA:15613"/>
        <dbReference type="ChEBI" id="CHEBI:15378"/>
        <dbReference type="ChEBI" id="CHEBI:57540"/>
        <dbReference type="ChEBI" id="CHEBI:57945"/>
        <dbReference type="ChEBI" id="CHEBI:58351"/>
        <dbReference type="ChEBI" id="CHEBI:58827"/>
        <dbReference type="EC" id="1.3.1.76"/>
    </reaction>
</comment>
<dbReference type="InterPro" id="IPR006367">
    <property type="entry name" value="Sirohaem_synthase_N"/>
</dbReference>
<dbReference type="EMBL" id="CP001684">
    <property type="protein sequence ID" value="ACV22193.1"/>
    <property type="molecule type" value="Genomic_DNA"/>
</dbReference>
<dbReference type="SUPFAM" id="SSF75615">
    <property type="entry name" value="Siroheme synthase middle domains-like"/>
    <property type="match status" value="1"/>
</dbReference>
<keyword evidence="3" id="KW-0560">Oxidoreductase</keyword>